<name>A0A0L7RG36_9HYME</name>
<dbReference type="PROSITE" id="PS00798">
    <property type="entry name" value="ALDOKETO_REDUCTASE_1"/>
    <property type="match status" value="1"/>
</dbReference>
<dbReference type="FunFam" id="3.20.20.100:FF:000002">
    <property type="entry name" value="2,5-diketo-D-gluconic acid reductase A"/>
    <property type="match status" value="1"/>
</dbReference>
<dbReference type="GO" id="GO:0043829">
    <property type="term" value="F:tRNA-specific adenosine-37 deaminase activity"/>
    <property type="evidence" value="ECO:0007669"/>
    <property type="project" value="UniProtKB-EC"/>
</dbReference>
<dbReference type="STRING" id="597456.A0A0L7RG36"/>
<dbReference type="PRINTS" id="PR00069">
    <property type="entry name" value="ALDKETRDTASE"/>
</dbReference>
<accession>A0A0L7RG36</accession>
<dbReference type="Gene3D" id="3.20.20.100">
    <property type="entry name" value="NADP-dependent oxidoreductase domain"/>
    <property type="match status" value="1"/>
</dbReference>
<gene>
    <name evidence="14" type="ORF">WH47_08173</name>
</gene>
<keyword evidence="5" id="KW-0560">Oxidoreductase</keyword>
<dbReference type="InterPro" id="IPR036812">
    <property type="entry name" value="NAD(P)_OxRdtase_dom_sf"/>
</dbReference>
<evidence type="ECO:0000256" key="11">
    <source>
        <dbReference type="ARBA" id="ARBA00041760"/>
    </source>
</evidence>
<dbReference type="GO" id="GO:0046872">
    <property type="term" value="F:metal ion binding"/>
    <property type="evidence" value="ECO:0007669"/>
    <property type="project" value="UniProtKB-KW"/>
</dbReference>
<keyword evidence="1" id="KW-0819">tRNA processing</keyword>
<evidence type="ECO:0000256" key="3">
    <source>
        <dbReference type="ARBA" id="ARBA00022801"/>
    </source>
</evidence>
<evidence type="ECO:0000256" key="5">
    <source>
        <dbReference type="ARBA" id="ARBA00023002"/>
    </source>
</evidence>
<evidence type="ECO:0000256" key="9">
    <source>
        <dbReference type="ARBA" id="ARBA00038940"/>
    </source>
</evidence>
<dbReference type="EC" id="3.5.4.34" evidence="9"/>
<dbReference type="OrthoDB" id="416253at2759"/>
<dbReference type="Pfam" id="PF00248">
    <property type="entry name" value="Aldo_ket_red"/>
    <property type="match status" value="1"/>
</dbReference>
<dbReference type="PANTHER" id="PTHR46516">
    <property type="entry name" value="TRNA-SPECIFIC ADENOSINE DEAMINASE 1"/>
    <property type="match status" value="1"/>
</dbReference>
<evidence type="ECO:0000256" key="8">
    <source>
        <dbReference type="ARBA" id="ARBA00038326"/>
    </source>
</evidence>
<reference evidence="14 15" key="1">
    <citation type="submission" date="2015-07" db="EMBL/GenBank/DDBJ databases">
        <title>The genome of Habropoda laboriosa.</title>
        <authorList>
            <person name="Pan H."/>
            <person name="Kapheim K."/>
        </authorList>
    </citation>
    <scope>NUCLEOTIDE SEQUENCE [LARGE SCALE GENOMIC DNA]</scope>
    <source>
        <strain evidence="14">0110345459</strain>
    </source>
</reference>
<sequence>MNDTIQNVRLSSGYVMPLIGFGTYRIQGRDVIYEVIDESLKVGFRSIDTAAVYRNEEDIGYALTKLLPKYNLQRSDIFITTKLSPSDNGNLKEIEQSVQRSLKALNTTYIDLYLIHWPGATGTLESSTNNPNLRTKTWNKLVDIQKQEFVRSIGVSNYTINHLEELLQNCKGVPPAVNQVECHPHYCQKELIKYCNQKGIHVQAYSSLGTSTSTNLLRDPVVTNIASQLKVPPAQLLLKWALQQGIGIIPKAVKKEHIRDNILLNFVIDEENQVAQLCLEKYMKLGKTGKPSEKEWTVLSGIALKKNNGSLSLVALATGTKCLGEIDLINTELYEEGCRLSDSHAEVLARRAFLRYLYGQLDLLLNGAKSDVFVIDDEKKIKLIDGISFHFFTSQTPCGDCSIFLKEEFSENDIPLTKIRKYDYSNEGKVIIGLNNDNKEKEIIKDIYRTGAKCVKFEKFQDAHLPGVNYHVIGPLRTKPGRGNPTLSLSCSDKMAKWHILGVQGSLLSILIPPIKIETIVVGGNSPFSLEAMERGLYKRFNEKKNNLNIIQSKLSFKQLKNDERKHPCSSSIIWCAVRNRDTEIAVEGRKQGATRKKKGSYLLVTRRVFFETFLRICDRYQNLECNTRHPKKMTYLDCKKWSKDYQNLWNTLKSGSFHAWPSKPIRLQTFVL</sequence>
<comment type="catalytic activity">
    <reaction evidence="12">
        <text>adenosine(37) in tRNA(Ala) + H2O + H(+) = inosine(37) in tRNA(Ala) + NH4(+)</text>
        <dbReference type="Rhea" id="RHEA:50968"/>
        <dbReference type="Rhea" id="RHEA-COMP:12855"/>
        <dbReference type="Rhea" id="RHEA-COMP:12856"/>
        <dbReference type="ChEBI" id="CHEBI:15377"/>
        <dbReference type="ChEBI" id="CHEBI:15378"/>
        <dbReference type="ChEBI" id="CHEBI:28938"/>
        <dbReference type="ChEBI" id="CHEBI:74411"/>
        <dbReference type="ChEBI" id="CHEBI:82852"/>
        <dbReference type="EC" id="3.5.4.34"/>
    </reaction>
</comment>
<proteinExistence type="inferred from homology"/>
<comment type="function">
    <text evidence="7">Specifically deaminates adenosine-37 to inosine in tRNA-Ala.</text>
</comment>
<evidence type="ECO:0000256" key="6">
    <source>
        <dbReference type="ARBA" id="ARBA00037026"/>
    </source>
</evidence>
<dbReference type="GO" id="GO:0003723">
    <property type="term" value="F:RNA binding"/>
    <property type="evidence" value="ECO:0007669"/>
    <property type="project" value="InterPro"/>
</dbReference>
<dbReference type="InterPro" id="IPR002466">
    <property type="entry name" value="A_deamin"/>
</dbReference>
<dbReference type="SUPFAM" id="SSF51430">
    <property type="entry name" value="NAD(P)-linked oxidoreductase"/>
    <property type="match status" value="1"/>
</dbReference>
<dbReference type="PROSITE" id="PS00062">
    <property type="entry name" value="ALDOKETO_REDUCTASE_2"/>
    <property type="match status" value="1"/>
</dbReference>
<evidence type="ECO:0000313" key="15">
    <source>
        <dbReference type="Proteomes" id="UP000053825"/>
    </source>
</evidence>
<feature type="domain" description="A to I editase" evidence="13">
    <location>
        <begin position="315"/>
        <end position="671"/>
    </location>
</feature>
<keyword evidence="4" id="KW-0862">Zinc</keyword>
<dbReference type="EMBL" id="KQ414596">
    <property type="protein sequence ID" value="KOC69912.1"/>
    <property type="molecule type" value="Genomic_DNA"/>
</dbReference>
<dbReference type="SMART" id="SM00552">
    <property type="entry name" value="ADEAMc"/>
    <property type="match status" value="1"/>
</dbReference>
<dbReference type="GO" id="GO:0016616">
    <property type="term" value="F:oxidoreductase activity, acting on the CH-OH group of donors, NAD or NADP as acceptor"/>
    <property type="evidence" value="ECO:0007669"/>
    <property type="project" value="UniProtKB-ARBA"/>
</dbReference>
<organism evidence="14 15">
    <name type="scientific">Habropoda laboriosa</name>
    <dbReference type="NCBI Taxonomy" id="597456"/>
    <lineage>
        <taxon>Eukaryota</taxon>
        <taxon>Metazoa</taxon>
        <taxon>Ecdysozoa</taxon>
        <taxon>Arthropoda</taxon>
        <taxon>Hexapoda</taxon>
        <taxon>Insecta</taxon>
        <taxon>Pterygota</taxon>
        <taxon>Neoptera</taxon>
        <taxon>Endopterygota</taxon>
        <taxon>Hymenoptera</taxon>
        <taxon>Apocrita</taxon>
        <taxon>Aculeata</taxon>
        <taxon>Apoidea</taxon>
        <taxon>Anthophila</taxon>
        <taxon>Apidae</taxon>
        <taxon>Habropoda</taxon>
    </lineage>
</organism>
<keyword evidence="2" id="KW-0479">Metal-binding</keyword>
<dbReference type="InterPro" id="IPR020471">
    <property type="entry name" value="AKR"/>
</dbReference>
<dbReference type="CDD" id="cd19136">
    <property type="entry name" value="AKR_DrGR-like"/>
    <property type="match status" value="1"/>
</dbReference>
<evidence type="ECO:0000259" key="13">
    <source>
        <dbReference type="PROSITE" id="PS50141"/>
    </source>
</evidence>
<dbReference type="PROSITE" id="PS50141">
    <property type="entry name" value="A_DEAMIN_EDITASE"/>
    <property type="match status" value="1"/>
</dbReference>
<dbReference type="Proteomes" id="UP000053825">
    <property type="component" value="Unassembled WGS sequence"/>
</dbReference>
<dbReference type="InterPro" id="IPR023210">
    <property type="entry name" value="NADP_OxRdtase_dom"/>
</dbReference>
<evidence type="ECO:0000256" key="10">
    <source>
        <dbReference type="ARBA" id="ARBA00040502"/>
    </source>
</evidence>
<keyword evidence="3" id="KW-0378">Hydrolase</keyword>
<dbReference type="GO" id="GO:0008033">
    <property type="term" value="P:tRNA processing"/>
    <property type="evidence" value="ECO:0007669"/>
    <property type="project" value="UniProtKB-KW"/>
</dbReference>
<protein>
    <recommendedName>
        <fullName evidence="10">tRNA-specific adenosine deaminase 1</fullName>
        <ecNumber evidence="9">3.5.4.34</ecNumber>
    </recommendedName>
    <alternativeName>
        <fullName evidence="11">tRNA-specific adenosine-37 deaminase</fullName>
    </alternativeName>
</protein>
<dbReference type="Pfam" id="PF02137">
    <property type="entry name" value="A_deamin"/>
    <property type="match status" value="1"/>
</dbReference>
<keyword evidence="15" id="KW-1185">Reference proteome</keyword>
<evidence type="ECO:0000256" key="4">
    <source>
        <dbReference type="ARBA" id="ARBA00022833"/>
    </source>
</evidence>
<comment type="cofactor">
    <cofactor evidence="6">
        <name>1D-myo-inositol hexakisphosphate</name>
        <dbReference type="ChEBI" id="CHEBI:58130"/>
    </cofactor>
</comment>
<evidence type="ECO:0000256" key="2">
    <source>
        <dbReference type="ARBA" id="ARBA00022723"/>
    </source>
</evidence>
<evidence type="ECO:0000256" key="12">
    <source>
        <dbReference type="ARBA" id="ARBA00047635"/>
    </source>
</evidence>
<evidence type="ECO:0000313" key="14">
    <source>
        <dbReference type="EMBL" id="KOC69912.1"/>
    </source>
</evidence>
<evidence type="ECO:0000256" key="1">
    <source>
        <dbReference type="ARBA" id="ARBA00022694"/>
    </source>
</evidence>
<dbReference type="PANTHER" id="PTHR46516:SF1">
    <property type="entry name" value="TRNA-SPECIFIC ADENOSINE DEAMINASE 1"/>
    <property type="match status" value="1"/>
</dbReference>
<dbReference type="AlphaFoldDB" id="A0A0L7RG36"/>
<dbReference type="InterPro" id="IPR018170">
    <property type="entry name" value="Aldo/ket_reductase_CS"/>
</dbReference>
<evidence type="ECO:0000256" key="7">
    <source>
        <dbReference type="ARBA" id="ARBA00037784"/>
    </source>
</evidence>
<comment type="similarity">
    <text evidence="8">Belongs to the ADAT1 family.</text>
</comment>